<organism evidence="1 2">
    <name type="scientific">candidate division WWE3 bacterium CG_4_10_14_0_2_um_filter_41_14</name>
    <dbReference type="NCBI Taxonomy" id="1975072"/>
    <lineage>
        <taxon>Bacteria</taxon>
        <taxon>Katanobacteria</taxon>
    </lineage>
</organism>
<reference evidence="2" key="1">
    <citation type="submission" date="2017-09" db="EMBL/GenBank/DDBJ databases">
        <title>Depth-based differentiation of microbial function through sediment-hosted aquifers and enrichment of novel symbionts in the deep terrestrial subsurface.</title>
        <authorList>
            <person name="Probst A.J."/>
            <person name="Ladd B."/>
            <person name="Jarett J.K."/>
            <person name="Geller-Mcgrath D.E."/>
            <person name="Sieber C.M.K."/>
            <person name="Emerson J.B."/>
            <person name="Anantharaman K."/>
            <person name="Thomas B.C."/>
            <person name="Malmstrom R."/>
            <person name="Stieglmeier M."/>
            <person name="Klingl A."/>
            <person name="Woyke T."/>
            <person name="Ryan C.M."/>
            <person name="Banfield J.F."/>
        </authorList>
    </citation>
    <scope>NUCLEOTIDE SEQUENCE [LARGE SCALE GENOMIC DNA]</scope>
</reference>
<comment type="caution">
    <text evidence="1">The sequence shown here is derived from an EMBL/GenBank/DDBJ whole genome shotgun (WGS) entry which is preliminary data.</text>
</comment>
<dbReference type="Proteomes" id="UP000228920">
    <property type="component" value="Unassembled WGS sequence"/>
</dbReference>
<evidence type="ECO:0000313" key="2">
    <source>
        <dbReference type="Proteomes" id="UP000228920"/>
    </source>
</evidence>
<gene>
    <name evidence="1" type="ORF">COY32_06325</name>
</gene>
<evidence type="ECO:0000313" key="1">
    <source>
        <dbReference type="EMBL" id="PIZ44454.1"/>
    </source>
</evidence>
<accession>A0A2M7TF73</accession>
<dbReference type="AlphaFoldDB" id="A0A2M7TF73"/>
<dbReference type="EMBL" id="PFNL01000178">
    <property type="protein sequence ID" value="PIZ44454.1"/>
    <property type="molecule type" value="Genomic_DNA"/>
</dbReference>
<proteinExistence type="predicted"/>
<protein>
    <submittedName>
        <fullName evidence="1">Uncharacterized protein</fullName>
    </submittedName>
</protein>
<name>A0A2M7TF73_UNCKA</name>
<sequence>MKPYSIIAAVKSSQLKNSRFHFSFRKDRYMSRTSKSNLSDHGWFFGIMSRPVGDGDSIWDMQHLLRQDEAVAIYGELRLETCVFSSTGPIFRLQNIGPSIVVYVMGIDYVCRVVTIDKGKHLDLVPGESFIYMGRSYELSASVGVGRATQFVSWCDELDVPSNAIRILWADKWATPCVRSGKVATVSGSIDICVAQKVSGLISGGADIRILEVGSGWIKVANFSL</sequence>